<proteinExistence type="predicted"/>
<evidence type="ECO:0000256" key="1">
    <source>
        <dbReference type="SAM" id="MobiDB-lite"/>
    </source>
</evidence>
<dbReference type="EMBL" id="MU856983">
    <property type="protein sequence ID" value="KAK4152220.1"/>
    <property type="molecule type" value="Genomic_DNA"/>
</dbReference>
<name>A0AAN6VKT1_9PEZI</name>
<protein>
    <submittedName>
        <fullName evidence="2">Uncharacterized protein</fullName>
    </submittedName>
</protein>
<keyword evidence="3" id="KW-1185">Reference proteome</keyword>
<dbReference type="Pfam" id="PF13176">
    <property type="entry name" value="TPR_7"/>
    <property type="match status" value="1"/>
</dbReference>
<gene>
    <name evidence="2" type="ORF">C8A00DRAFT_16464</name>
</gene>
<reference evidence="2" key="2">
    <citation type="submission" date="2023-05" db="EMBL/GenBank/DDBJ databases">
        <authorList>
            <consortium name="Lawrence Berkeley National Laboratory"/>
            <person name="Steindorff A."/>
            <person name="Hensen N."/>
            <person name="Bonometti L."/>
            <person name="Westerberg I."/>
            <person name="Brannstrom I.O."/>
            <person name="Guillou S."/>
            <person name="Cros-Aarteil S."/>
            <person name="Calhoun S."/>
            <person name="Haridas S."/>
            <person name="Kuo A."/>
            <person name="Mondo S."/>
            <person name="Pangilinan J."/>
            <person name="Riley R."/>
            <person name="Labutti K."/>
            <person name="Andreopoulos B."/>
            <person name="Lipzen A."/>
            <person name="Chen C."/>
            <person name="Yanf M."/>
            <person name="Daum C."/>
            <person name="Ng V."/>
            <person name="Clum A."/>
            <person name="Ohm R."/>
            <person name="Martin F."/>
            <person name="Silar P."/>
            <person name="Natvig D."/>
            <person name="Lalanne C."/>
            <person name="Gautier V."/>
            <person name="Ament-Velasquez S.L."/>
            <person name="Kruys A."/>
            <person name="Hutchinson M.I."/>
            <person name="Powell A.J."/>
            <person name="Barry K."/>
            <person name="Miller A.N."/>
            <person name="Grigoriev I.V."/>
            <person name="Debuchy R."/>
            <person name="Gladieux P."/>
            <person name="Thoren M.H."/>
            <person name="Johannesson H."/>
        </authorList>
    </citation>
    <scope>NUCLEOTIDE SEQUENCE</scope>
    <source>
        <strain evidence="2">CBS 538.74</strain>
    </source>
</reference>
<feature type="region of interest" description="Disordered" evidence="1">
    <location>
        <begin position="210"/>
        <end position="229"/>
    </location>
</feature>
<evidence type="ECO:0000313" key="3">
    <source>
        <dbReference type="Proteomes" id="UP001302745"/>
    </source>
</evidence>
<sequence>MLDISPYDLERRRAIQHPPLPVPVPNFDNVTIIDVPPTANNSSEPEPTTTTETKTITAAWQTLMNAGRTHLARRQLELALQHFTSALHLCDGHPAVLPAAEYRYRVLGDLGWVQRLSGRYEDALGCLREALALSSLPSSPRVLMVGEVGTVYRLMGRLEEAKSAFEEQLALAGGLDMLVGARCRALGNLGGVNYQLAARRWELEEGGVAERAEEGKRGGHGPSTREREATGWKATAYGRLSLCYTLLASMGEKEMMEKAAEAAEAAVDEARYLSGSILPMSRFFYGRVLLRQGHKERALKQFNPKETYEWETGVTTPAMAMCKEPSGEHRGYLGEMIEAGADLDFVDPEGYTALDHAVFGGDAETEAMVVEGLRRQLLHLSESDVAARRTEARLRKGYREVLQEKLRPILYRRKDSPDCIKNLRRAYAETLAADPEKSRLFDHLKFIRYTDLEGFGRLPRSSDGLVRSFQLPETQTESDNNDLDVLIFFSYRWINQDRSLNTPDDANHTQYRRMLDAIGLYLQQNPSVDKEKLCVWMDFACVDQDNPGTGVSALPIIITQCDAVISLVDDTYYERAWCCVETKMISALDRSYGWSVHRWYEHMPAATSTEPATGTSTEQGGWTLERARPLQLDMKDMKLTYEHDRPKVMFLERQSKFMWRL</sequence>
<evidence type="ECO:0000313" key="2">
    <source>
        <dbReference type="EMBL" id="KAK4152220.1"/>
    </source>
</evidence>
<dbReference type="AlphaFoldDB" id="A0AAN6VKT1"/>
<reference evidence="2" key="1">
    <citation type="journal article" date="2023" name="Mol. Phylogenet. Evol.">
        <title>Genome-scale phylogeny and comparative genomics of the fungal order Sordariales.</title>
        <authorList>
            <person name="Hensen N."/>
            <person name="Bonometti L."/>
            <person name="Westerberg I."/>
            <person name="Brannstrom I.O."/>
            <person name="Guillou S."/>
            <person name="Cros-Aarteil S."/>
            <person name="Calhoun S."/>
            <person name="Haridas S."/>
            <person name="Kuo A."/>
            <person name="Mondo S."/>
            <person name="Pangilinan J."/>
            <person name="Riley R."/>
            <person name="LaButti K."/>
            <person name="Andreopoulos B."/>
            <person name="Lipzen A."/>
            <person name="Chen C."/>
            <person name="Yan M."/>
            <person name="Daum C."/>
            <person name="Ng V."/>
            <person name="Clum A."/>
            <person name="Steindorff A."/>
            <person name="Ohm R.A."/>
            <person name="Martin F."/>
            <person name="Silar P."/>
            <person name="Natvig D.O."/>
            <person name="Lalanne C."/>
            <person name="Gautier V."/>
            <person name="Ament-Velasquez S.L."/>
            <person name="Kruys A."/>
            <person name="Hutchinson M.I."/>
            <person name="Powell A.J."/>
            <person name="Barry K."/>
            <person name="Miller A.N."/>
            <person name="Grigoriev I.V."/>
            <person name="Debuchy R."/>
            <person name="Gladieux P."/>
            <person name="Hiltunen Thoren M."/>
            <person name="Johannesson H."/>
        </authorList>
    </citation>
    <scope>NUCLEOTIDE SEQUENCE</scope>
    <source>
        <strain evidence="2">CBS 538.74</strain>
    </source>
</reference>
<dbReference type="SUPFAM" id="SSF48452">
    <property type="entry name" value="TPR-like"/>
    <property type="match status" value="1"/>
</dbReference>
<comment type="caution">
    <text evidence="2">The sequence shown here is derived from an EMBL/GenBank/DDBJ whole genome shotgun (WGS) entry which is preliminary data.</text>
</comment>
<dbReference type="SMART" id="SM00028">
    <property type="entry name" value="TPR"/>
    <property type="match status" value="3"/>
</dbReference>
<dbReference type="InterPro" id="IPR019734">
    <property type="entry name" value="TPR_rpt"/>
</dbReference>
<accession>A0AAN6VKT1</accession>
<dbReference type="Proteomes" id="UP001302745">
    <property type="component" value="Unassembled WGS sequence"/>
</dbReference>
<organism evidence="2 3">
    <name type="scientific">Chaetomidium leptoderma</name>
    <dbReference type="NCBI Taxonomy" id="669021"/>
    <lineage>
        <taxon>Eukaryota</taxon>
        <taxon>Fungi</taxon>
        <taxon>Dikarya</taxon>
        <taxon>Ascomycota</taxon>
        <taxon>Pezizomycotina</taxon>
        <taxon>Sordariomycetes</taxon>
        <taxon>Sordariomycetidae</taxon>
        <taxon>Sordariales</taxon>
        <taxon>Chaetomiaceae</taxon>
        <taxon>Chaetomidium</taxon>
    </lineage>
</organism>
<dbReference type="InterPro" id="IPR011990">
    <property type="entry name" value="TPR-like_helical_dom_sf"/>
</dbReference>
<dbReference type="Gene3D" id="1.25.40.10">
    <property type="entry name" value="Tetratricopeptide repeat domain"/>
    <property type="match status" value="1"/>
</dbReference>